<dbReference type="EMBL" id="JQFK01000003">
    <property type="protein sequence ID" value="KGK40262.1"/>
    <property type="molecule type" value="Genomic_DNA"/>
</dbReference>
<dbReference type="GO" id="GO:0000122">
    <property type="term" value="P:negative regulation of transcription by RNA polymerase II"/>
    <property type="evidence" value="ECO:0007669"/>
    <property type="project" value="EnsemblFungi"/>
</dbReference>
<organism evidence="6 7">
    <name type="scientific">Pichia kudriavzevii</name>
    <name type="common">Yeast</name>
    <name type="synonym">Issatchenkia orientalis</name>
    <dbReference type="NCBI Taxonomy" id="4909"/>
    <lineage>
        <taxon>Eukaryota</taxon>
        <taxon>Fungi</taxon>
        <taxon>Dikarya</taxon>
        <taxon>Ascomycota</taxon>
        <taxon>Saccharomycotina</taxon>
        <taxon>Pichiomycetes</taxon>
        <taxon>Pichiales</taxon>
        <taxon>Pichiaceae</taxon>
        <taxon>Pichia</taxon>
    </lineage>
</organism>
<comment type="caution">
    <text evidence="6">The sequence shown here is derived from an EMBL/GenBank/DDBJ whole genome shotgun (WGS) entry which is preliminary data.</text>
</comment>
<dbReference type="InterPro" id="IPR038286">
    <property type="entry name" value="IPK_sf"/>
</dbReference>
<dbReference type="PANTHER" id="PTHR12400">
    <property type="entry name" value="INOSITOL POLYPHOSPHATE KINASE"/>
    <property type="match status" value="1"/>
</dbReference>
<name>A0A099P7M0_PICKU</name>
<protein>
    <recommendedName>
        <fullName evidence="4">Kinase</fullName>
        <ecNumber evidence="4">2.7.-.-</ecNumber>
    </recommendedName>
</protein>
<keyword evidence="3 4" id="KW-0418">Kinase</keyword>
<dbReference type="GO" id="GO:0000824">
    <property type="term" value="F:inositol-1,4,5,6-tetrakisphosphate 3-kinase activity"/>
    <property type="evidence" value="ECO:0007669"/>
    <property type="project" value="EnsemblFungi"/>
</dbReference>
<dbReference type="GO" id="GO:0050821">
    <property type="term" value="P:protein stabilization"/>
    <property type="evidence" value="ECO:0007669"/>
    <property type="project" value="EnsemblFungi"/>
</dbReference>
<dbReference type="GO" id="GO:0008440">
    <property type="term" value="F:inositol-1,4,5-trisphosphate 3-kinase activity"/>
    <property type="evidence" value="ECO:0007669"/>
    <property type="project" value="EnsemblFungi"/>
</dbReference>
<dbReference type="PANTHER" id="PTHR12400:SF103">
    <property type="entry name" value="INOSITOL POLYPHOSPHATE MULTIKINASE"/>
    <property type="match status" value="1"/>
</dbReference>
<evidence type="ECO:0000256" key="4">
    <source>
        <dbReference type="RuleBase" id="RU363090"/>
    </source>
</evidence>
<dbReference type="SUPFAM" id="SSF56104">
    <property type="entry name" value="SAICAR synthase-like"/>
    <property type="match status" value="1"/>
</dbReference>
<evidence type="ECO:0000313" key="7">
    <source>
        <dbReference type="Proteomes" id="UP000029867"/>
    </source>
</evidence>
<gene>
    <name evidence="6" type="ORF">JL09_g687</name>
</gene>
<dbReference type="GO" id="GO:0016236">
    <property type="term" value="P:macroautophagy"/>
    <property type="evidence" value="ECO:0007669"/>
    <property type="project" value="EnsemblFungi"/>
</dbReference>
<dbReference type="HOGENOM" id="CLU_042569_3_0_1"/>
<dbReference type="Gene3D" id="3.30.470.160">
    <property type="entry name" value="Inositol polyphosphate kinase"/>
    <property type="match status" value="1"/>
</dbReference>
<dbReference type="GO" id="GO:0016303">
    <property type="term" value="F:1-phosphatidylinositol-3-kinase activity"/>
    <property type="evidence" value="ECO:0007669"/>
    <property type="project" value="EnsemblFungi"/>
</dbReference>
<dbReference type="VEuPathDB" id="FungiDB:C5L36_0C10330"/>
<dbReference type="Pfam" id="PF03770">
    <property type="entry name" value="IPK"/>
    <property type="match status" value="1"/>
</dbReference>
<feature type="region of interest" description="Disordered" evidence="5">
    <location>
        <begin position="281"/>
        <end position="303"/>
    </location>
</feature>
<dbReference type="GO" id="GO:0005737">
    <property type="term" value="C:cytoplasm"/>
    <property type="evidence" value="ECO:0007669"/>
    <property type="project" value="TreeGrafter"/>
</dbReference>
<dbReference type="GO" id="GO:0000825">
    <property type="term" value="F:inositol-1,3,4,5-tetrakisphosphate 6-kinase activity"/>
    <property type="evidence" value="ECO:0007669"/>
    <property type="project" value="EnsemblFungi"/>
</dbReference>
<dbReference type="GO" id="GO:0005634">
    <property type="term" value="C:nucleus"/>
    <property type="evidence" value="ECO:0007669"/>
    <property type="project" value="EnsemblFungi"/>
</dbReference>
<evidence type="ECO:0000313" key="6">
    <source>
        <dbReference type="EMBL" id="KGK40262.1"/>
    </source>
</evidence>
<dbReference type="GO" id="GO:0000827">
    <property type="term" value="F:inositol-1,3,4,5,6-pentakisphosphate kinase activity"/>
    <property type="evidence" value="ECO:0007669"/>
    <property type="project" value="EnsemblFungi"/>
</dbReference>
<evidence type="ECO:0000256" key="1">
    <source>
        <dbReference type="ARBA" id="ARBA00007374"/>
    </source>
</evidence>
<dbReference type="GO" id="GO:0045944">
    <property type="term" value="P:positive regulation of transcription by RNA polymerase II"/>
    <property type="evidence" value="ECO:0007669"/>
    <property type="project" value="EnsemblFungi"/>
</dbReference>
<feature type="compositionally biased region" description="Acidic residues" evidence="5">
    <location>
        <begin position="283"/>
        <end position="294"/>
    </location>
</feature>
<dbReference type="GO" id="GO:0000821">
    <property type="term" value="P:regulation of arginine metabolic process"/>
    <property type="evidence" value="ECO:0007669"/>
    <property type="project" value="EnsemblFungi"/>
</dbReference>
<dbReference type="AlphaFoldDB" id="A0A099P7M0"/>
<dbReference type="EC" id="2.7.-.-" evidence="4"/>
<evidence type="ECO:0000256" key="2">
    <source>
        <dbReference type="ARBA" id="ARBA00022679"/>
    </source>
</evidence>
<dbReference type="GO" id="GO:0032958">
    <property type="term" value="P:inositol phosphate biosynthetic process"/>
    <property type="evidence" value="ECO:0007669"/>
    <property type="project" value="EnsemblFungi"/>
</dbReference>
<dbReference type="eggNOG" id="KOG1620">
    <property type="taxonomic scope" value="Eukaryota"/>
</dbReference>
<dbReference type="GO" id="GO:0000823">
    <property type="term" value="F:inositol-1,4,5-trisphosphate 6-kinase activity"/>
    <property type="evidence" value="ECO:0007669"/>
    <property type="project" value="EnsemblFungi"/>
</dbReference>
<sequence>MTFTPLSIKAAGHDGPMQNDDGSLFIKPANDQEIQFYNETQNKSLELGDDVPYGSSLADWMPQYIGVLYPGASNDLIEETNGTIDEKLLTKATNTLEIEGENKKYLILGNVLHGFSQPSVLDIKLGSILYDEGAKPEKVERMKKVSRTTTSGTLKFRIAGMMIPDSFHEKLPLTNLGFNIAEVCSSTYENGYLTFDKYFGRRLTKETVDEGLKLFFRYNKLPETVQNIIIRNFHSRLQLLYNCLLDEEVRVVSGSLFFVFENDISRWEKAGFEDPVIVAPTISEDEEEDEEEYENRDGSLKEGTNSPLSCLKFIDFAHARYTPNEGYDEEVVSGIENLFSIIEKI</sequence>
<evidence type="ECO:0000256" key="5">
    <source>
        <dbReference type="SAM" id="MobiDB-lite"/>
    </source>
</evidence>
<reference evidence="7" key="1">
    <citation type="journal article" date="2014" name="Microb. Cell Fact.">
        <title>Exploiting Issatchenkia orientalis SD108 for succinic acid production.</title>
        <authorList>
            <person name="Xiao H."/>
            <person name="Shao Z."/>
            <person name="Jiang Y."/>
            <person name="Dole S."/>
            <person name="Zhao H."/>
        </authorList>
    </citation>
    <scope>NUCLEOTIDE SEQUENCE [LARGE SCALE GENOMIC DNA]</scope>
    <source>
        <strain evidence="7">SD108</strain>
    </source>
</reference>
<evidence type="ECO:0000256" key="3">
    <source>
        <dbReference type="ARBA" id="ARBA00022777"/>
    </source>
</evidence>
<dbReference type="Proteomes" id="UP000029867">
    <property type="component" value="Unassembled WGS sequence"/>
</dbReference>
<accession>A0A099P7M0</accession>
<keyword evidence="2 4" id="KW-0808">Transferase</keyword>
<dbReference type="InterPro" id="IPR005522">
    <property type="entry name" value="IPK"/>
</dbReference>
<dbReference type="GO" id="GO:0030674">
    <property type="term" value="F:protein-macromolecule adaptor activity"/>
    <property type="evidence" value="ECO:0007669"/>
    <property type="project" value="EnsemblFungi"/>
</dbReference>
<comment type="similarity">
    <text evidence="1 4">Belongs to the inositol phosphokinase (IPK) family.</text>
</comment>
<proteinExistence type="inferred from homology"/>